<dbReference type="AlphaFoldDB" id="A0A9E8ZCB8"/>
<gene>
    <name evidence="3" type="ORF">OXH18_24365</name>
</gene>
<dbReference type="RefSeq" id="WP_268610130.1">
    <property type="nucleotide sequence ID" value="NZ_CP113797.1"/>
</dbReference>
<keyword evidence="1" id="KW-0472">Membrane</keyword>
<name>A0A9E8ZCB8_9CYAN</name>
<evidence type="ECO:0000259" key="2">
    <source>
        <dbReference type="Pfam" id="PF21001"/>
    </source>
</evidence>
<keyword evidence="1" id="KW-1133">Transmembrane helix</keyword>
<sequence>MPLFDLVNLPYWILLGLGILLFLVVIVSGGGNDDTDLDVDADVDADMDADADAEADGMSFMQALSWLGFGKAPLMLLLAIDLSLWGLLGWMLNVFVGGVLGRFLGGFVGVIILVGSFILALVIGSQIANPVGKIFESFGEDTSSDRLIGCTGRVSTVRIPAIIEGTIGQVDVIDSARNLVTVNAILPDWATITPKRGDRILVIERLPQGYLVIAKDSPDQDRWLNQPS</sequence>
<feature type="transmembrane region" description="Helical" evidence="1">
    <location>
        <begin position="103"/>
        <end position="123"/>
    </location>
</feature>
<evidence type="ECO:0000313" key="3">
    <source>
        <dbReference type="EMBL" id="WAL60262.1"/>
    </source>
</evidence>
<dbReference type="EMBL" id="CP113797">
    <property type="protein sequence ID" value="WAL60262.1"/>
    <property type="molecule type" value="Genomic_DNA"/>
</dbReference>
<keyword evidence="1" id="KW-0812">Transmembrane</keyword>
<reference evidence="3" key="1">
    <citation type="submission" date="2022-12" db="EMBL/GenBank/DDBJ databases">
        <title>Polyphasic identification of a Novel Hot-Spring Cyanobacterium Ocullathermofonsia sinensis gen nov. sp. nov. and Genomic Insights on its Adaptations to the Thermal Habitat.</title>
        <authorList>
            <person name="Daroch M."/>
            <person name="Tang J."/>
            <person name="Jiang Y."/>
        </authorList>
    </citation>
    <scope>NUCLEOTIDE SEQUENCE</scope>
    <source>
        <strain evidence="3">PKUAC-SCTA174</strain>
    </source>
</reference>
<evidence type="ECO:0000313" key="4">
    <source>
        <dbReference type="Proteomes" id="UP001163152"/>
    </source>
</evidence>
<protein>
    <submittedName>
        <fullName evidence="3">DUF1449 family protein</fullName>
    </submittedName>
</protein>
<accession>A0A9E8ZCB8</accession>
<feature type="transmembrane region" description="Helical" evidence="1">
    <location>
        <begin position="74"/>
        <end position="96"/>
    </location>
</feature>
<keyword evidence="4" id="KW-1185">Reference proteome</keyword>
<proteinExistence type="predicted"/>
<feature type="transmembrane region" description="Helical" evidence="1">
    <location>
        <begin position="12"/>
        <end position="31"/>
    </location>
</feature>
<organism evidence="3 4">
    <name type="scientific">Thermocoleostomius sinensis A174</name>
    <dbReference type="NCBI Taxonomy" id="2016057"/>
    <lineage>
        <taxon>Bacteria</taxon>
        <taxon>Bacillati</taxon>
        <taxon>Cyanobacteriota</taxon>
        <taxon>Cyanophyceae</taxon>
        <taxon>Oculatellales</taxon>
        <taxon>Oculatellaceae</taxon>
        <taxon>Thermocoleostomius</taxon>
    </lineage>
</organism>
<dbReference type="Proteomes" id="UP001163152">
    <property type="component" value="Chromosome"/>
</dbReference>
<feature type="domain" description="Inner membrane protein YqiJ N-terminal" evidence="2">
    <location>
        <begin position="13"/>
        <end position="121"/>
    </location>
</feature>
<dbReference type="KEGG" id="tsin:OXH18_24365"/>
<dbReference type="Pfam" id="PF21001">
    <property type="entry name" value="YqiJ_N"/>
    <property type="match status" value="1"/>
</dbReference>
<dbReference type="InterPro" id="IPR048376">
    <property type="entry name" value="YqiJ_N"/>
</dbReference>
<evidence type="ECO:0000256" key="1">
    <source>
        <dbReference type="SAM" id="Phobius"/>
    </source>
</evidence>